<keyword evidence="4" id="KW-1185">Reference proteome</keyword>
<dbReference type="OrthoDB" id="445936at2759"/>
<dbReference type="InterPro" id="IPR012337">
    <property type="entry name" value="RNaseH-like_sf"/>
</dbReference>
<proteinExistence type="predicted"/>
<dbReference type="SUPFAM" id="SSF53098">
    <property type="entry name" value="Ribonuclease H-like"/>
    <property type="match status" value="1"/>
</dbReference>
<reference evidence="3" key="1">
    <citation type="submission" date="2021-03" db="EMBL/GenBank/DDBJ databases">
        <title>Chromosome level genome of the anhydrobiotic midge Polypedilum vanderplanki.</title>
        <authorList>
            <person name="Yoshida Y."/>
            <person name="Kikawada T."/>
            <person name="Gusev O."/>
        </authorList>
    </citation>
    <scope>NUCLEOTIDE SEQUENCE</scope>
    <source>
        <strain evidence="3">NIAS01</strain>
        <tissue evidence="3">Whole body or cell culture</tissue>
    </source>
</reference>
<accession>A0A9J6CPM6</accession>
<gene>
    <name evidence="3" type="ORF">PVAND_012844</name>
</gene>
<evidence type="ECO:0000259" key="2">
    <source>
        <dbReference type="PROSITE" id="PS50822"/>
    </source>
</evidence>
<comment type="caution">
    <text evidence="3">The sequence shown here is derived from an EMBL/GenBank/DDBJ whole genome shotgun (WGS) entry which is preliminary data.</text>
</comment>
<protein>
    <submittedName>
        <fullName evidence="3">Uncharacterized protein</fullName>
    </submittedName>
</protein>
<dbReference type="SMART" id="SM00949">
    <property type="entry name" value="PAZ"/>
    <property type="match status" value="1"/>
</dbReference>
<dbReference type="PROSITE" id="PS50822">
    <property type="entry name" value="PIWI"/>
    <property type="match status" value="1"/>
</dbReference>
<dbReference type="GO" id="GO:0004521">
    <property type="term" value="F:RNA endonuclease activity"/>
    <property type="evidence" value="ECO:0007669"/>
    <property type="project" value="UniProtKB-ARBA"/>
</dbReference>
<dbReference type="InterPro" id="IPR003165">
    <property type="entry name" value="Piwi"/>
</dbReference>
<name>A0A9J6CPM6_POLVA</name>
<dbReference type="InterPro" id="IPR036085">
    <property type="entry name" value="PAZ_dom_sf"/>
</dbReference>
<dbReference type="PROSITE" id="PS50821">
    <property type="entry name" value="PAZ"/>
    <property type="match status" value="1"/>
</dbReference>
<dbReference type="Pfam" id="PF02170">
    <property type="entry name" value="PAZ"/>
    <property type="match status" value="1"/>
</dbReference>
<dbReference type="PANTHER" id="PTHR22891">
    <property type="entry name" value="EUKARYOTIC TRANSLATION INITIATION FACTOR 2C"/>
    <property type="match status" value="1"/>
</dbReference>
<evidence type="ECO:0000313" key="3">
    <source>
        <dbReference type="EMBL" id="KAG5683571.1"/>
    </source>
</evidence>
<dbReference type="SUPFAM" id="SSF101690">
    <property type="entry name" value="PAZ domain"/>
    <property type="match status" value="1"/>
</dbReference>
<dbReference type="Gene3D" id="2.170.260.10">
    <property type="entry name" value="paz domain"/>
    <property type="match status" value="1"/>
</dbReference>
<dbReference type="Gene3D" id="3.40.50.2300">
    <property type="match status" value="1"/>
</dbReference>
<evidence type="ECO:0000313" key="4">
    <source>
        <dbReference type="Proteomes" id="UP001107558"/>
    </source>
</evidence>
<dbReference type="InterPro" id="IPR003100">
    <property type="entry name" value="PAZ_dom"/>
</dbReference>
<sequence>MAEFKLELLPGYITSIRKHEQDILICTEITHKDMRQETLLQILTDFVRRSGDYRSEFLQDLSNTFDMRGTQKSFADYYLERYNIRLKDLHQPLLISNPKARDIRGGRTDQVILIPELCVATGLTDAMRTNFYMMRAMGEYTRLNPFNRAKVLKEFSRRINQSEASQDVLESFGLEMERDLVQLGGRVINPEKIIFGNDRTFQNDKNADWTNAIRSNTMWNAQSLSRWGIVYIYPVRMNSDVIEFMKIFRDVARGQRFEVSEPKEIKLSDDRSGTYAKALEEFCSKDPKFVMIFLPNNKADLYKIIKNITYVKLAIPNQIFCLKTIQPKKSNWAGVKSIATKILLQMNCKLGGVPWMIGIPGTWYFT</sequence>
<dbReference type="GO" id="GO:0034587">
    <property type="term" value="P:piRNA processing"/>
    <property type="evidence" value="ECO:0007669"/>
    <property type="project" value="UniProtKB-ARBA"/>
</dbReference>
<feature type="domain" description="Piwi" evidence="2">
    <location>
        <begin position="289"/>
        <end position="366"/>
    </location>
</feature>
<evidence type="ECO:0000259" key="1">
    <source>
        <dbReference type="PROSITE" id="PS50821"/>
    </source>
</evidence>
<dbReference type="GO" id="GO:0005737">
    <property type="term" value="C:cytoplasm"/>
    <property type="evidence" value="ECO:0007669"/>
    <property type="project" value="UniProtKB-ARBA"/>
</dbReference>
<feature type="domain" description="PAZ" evidence="1">
    <location>
        <begin position="1"/>
        <end position="122"/>
    </location>
</feature>
<dbReference type="AlphaFoldDB" id="A0A9J6CPM6"/>
<dbReference type="Proteomes" id="UP001107558">
    <property type="component" value="Chromosome 1"/>
</dbReference>
<dbReference type="GO" id="GO:0035194">
    <property type="term" value="P:regulatory ncRNA-mediated post-transcriptional gene silencing"/>
    <property type="evidence" value="ECO:0007669"/>
    <property type="project" value="UniProtKB-ARBA"/>
</dbReference>
<dbReference type="EMBL" id="JADBJN010000001">
    <property type="protein sequence ID" value="KAG5683571.1"/>
    <property type="molecule type" value="Genomic_DNA"/>
</dbReference>
<dbReference type="GO" id="GO:0003723">
    <property type="term" value="F:RNA binding"/>
    <property type="evidence" value="ECO:0007669"/>
    <property type="project" value="InterPro"/>
</dbReference>
<dbReference type="Pfam" id="PF02171">
    <property type="entry name" value="Piwi"/>
    <property type="match status" value="1"/>
</dbReference>
<organism evidence="3 4">
    <name type="scientific">Polypedilum vanderplanki</name>
    <name type="common">Sleeping chironomid midge</name>
    <dbReference type="NCBI Taxonomy" id="319348"/>
    <lineage>
        <taxon>Eukaryota</taxon>
        <taxon>Metazoa</taxon>
        <taxon>Ecdysozoa</taxon>
        <taxon>Arthropoda</taxon>
        <taxon>Hexapoda</taxon>
        <taxon>Insecta</taxon>
        <taxon>Pterygota</taxon>
        <taxon>Neoptera</taxon>
        <taxon>Endopterygota</taxon>
        <taxon>Diptera</taxon>
        <taxon>Nematocera</taxon>
        <taxon>Chironomoidea</taxon>
        <taxon>Chironomidae</taxon>
        <taxon>Chironominae</taxon>
        <taxon>Polypedilum</taxon>
        <taxon>Polypedilum</taxon>
    </lineage>
</organism>